<evidence type="ECO:0000256" key="4">
    <source>
        <dbReference type="ARBA" id="ARBA00023316"/>
    </source>
</evidence>
<dbReference type="InterPro" id="IPR051206">
    <property type="entry name" value="NAMLAA_amidase_2"/>
</dbReference>
<dbReference type="InterPro" id="IPR036505">
    <property type="entry name" value="Amidase/PGRP_sf"/>
</dbReference>
<dbReference type="SUPFAM" id="SSF55846">
    <property type="entry name" value="N-acetylmuramoyl-L-alanine amidase-like"/>
    <property type="match status" value="1"/>
</dbReference>
<keyword evidence="4" id="KW-0961">Cell wall biogenesis/degradation</keyword>
<keyword evidence="3" id="KW-0378">Hydrolase</keyword>
<feature type="domain" description="N-acetylmuramoyl-L-alanine amidase" evidence="5">
    <location>
        <begin position="16"/>
        <end position="179"/>
    </location>
</feature>
<proteinExistence type="predicted"/>
<dbReference type="Gene3D" id="3.40.80.10">
    <property type="entry name" value="Peptidoglycan recognition protein-like"/>
    <property type="match status" value="1"/>
</dbReference>
<dbReference type="Proteomes" id="UP000646484">
    <property type="component" value="Unassembled WGS sequence"/>
</dbReference>
<protein>
    <recommendedName>
        <fullName evidence="2">N-acetylmuramoyl-L-alanine amidase</fullName>
        <ecNumber evidence="2">3.5.1.28</ecNumber>
    </recommendedName>
</protein>
<reference evidence="6 7" key="1">
    <citation type="submission" date="2020-08" db="EMBL/GenBank/DDBJ databases">
        <title>Genome public.</title>
        <authorList>
            <person name="Liu C."/>
            <person name="Sun Q."/>
        </authorList>
    </citation>
    <scope>NUCLEOTIDE SEQUENCE [LARGE SCALE GENOMIC DNA]</scope>
    <source>
        <strain evidence="6 7">NSJ-56</strain>
    </source>
</reference>
<evidence type="ECO:0000256" key="3">
    <source>
        <dbReference type="ARBA" id="ARBA00022801"/>
    </source>
</evidence>
<accession>A0ABR7CXP5</accession>
<dbReference type="SMART" id="SM00644">
    <property type="entry name" value="Ami_2"/>
    <property type="match status" value="1"/>
</dbReference>
<evidence type="ECO:0000256" key="2">
    <source>
        <dbReference type="ARBA" id="ARBA00011901"/>
    </source>
</evidence>
<evidence type="ECO:0000313" key="7">
    <source>
        <dbReference type="Proteomes" id="UP000646484"/>
    </source>
</evidence>
<comment type="catalytic activity">
    <reaction evidence="1">
        <text>Hydrolyzes the link between N-acetylmuramoyl residues and L-amino acid residues in certain cell-wall glycopeptides.</text>
        <dbReference type="EC" id="3.5.1.28"/>
    </reaction>
</comment>
<dbReference type="EC" id="3.5.1.28" evidence="2"/>
<evidence type="ECO:0000256" key="1">
    <source>
        <dbReference type="ARBA" id="ARBA00001561"/>
    </source>
</evidence>
<organism evidence="6 7">
    <name type="scientific">Butyricimonas hominis</name>
    <dbReference type="NCBI Taxonomy" id="2763032"/>
    <lineage>
        <taxon>Bacteria</taxon>
        <taxon>Pseudomonadati</taxon>
        <taxon>Bacteroidota</taxon>
        <taxon>Bacteroidia</taxon>
        <taxon>Bacteroidales</taxon>
        <taxon>Odoribacteraceae</taxon>
        <taxon>Butyricimonas</taxon>
    </lineage>
</organism>
<name>A0ABR7CXP5_9BACT</name>
<evidence type="ECO:0000313" key="6">
    <source>
        <dbReference type="EMBL" id="MBC5620374.1"/>
    </source>
</evidence>
<evidence type="ECO:0000259" key="5">
    <source>
        <dbReference type="SMART" id="SM00644"/>
    </source>
</evidence>
<dbReference type="PANTHER" id="PTHR30417">
    <property type="entry name" value="N-ACETYLMURAMOYL-L-ALANINE AMIDASE AMID"/>
    <property type="match status" value="1"/>
</dbReference>
<dbReference type="InterPro" id="IPR002502">
    <property type="entry name" value="Amidase_domain"/>
</dbReference>
<dbReference type="EMBL" id="JACOOH010000002">
    <property type="protein sequence ID" value="MBC5620374.1"/>
    <property type="molecule type" value="Genomic_DNA"/>
</dbReference>
<comment type="caution">
    <text evidence="6">The sequence shown here is derived from an EMBL/GenBank/DDBJ whole genome shotgun (WGS) entry which is preliminary data.</text>
</comment>
<dbReference type="Pfam" id="PF01510">
    <property type="entry name" value="Amidase_2"/>
    <property type="match status" value="1"/>
</dbReference>
<dbReference type="PANTHER" id="PTHR30417:SF1">
    <property type="entry name" value="N-ACETYLMURAMOYL-L-ALANINE AMIDASE AMID"/>
    <property type="match status" value="1"/>
</dbReference>
<keyword evidence="7" id="KW-1185">Reference proteome</keyword>
<sequence>MSIVSDVLCGEEVKYFSCGKCKTRMKVVDTIVLHGTGGASAMSSVVHLCNPGTKVAAHTVVGRDGDYYQMVPYVIKAWHAGVSMHQGRANVNDFSIGVEMDNGGQLKRKGNRFFSSFGREYMPDEVYTGIENGRAVYWHAYTVEQVEAVIRLCRLLRVHYGIKYLVRHSDITSRKVDPGPAFPFEEVKKRAGFVY</sequence>
<gene>
    <name evidence="6" type="ORF">H8S64_04620</name>
</gene>
<dbReference type="CDD" id="cd06583">
    <property type="entry name" value="PGRP"/>
    <property type="match status" value="1"/>
</dbReference>